<accession>A0A1P8SW44</accession>
<proteinExistence type="predicted"/>
<sequence>MQTEDTKPRTVTAYLIRVKGSDQRILAFPRPNVLVPSFLLSAEYPSATVYPPRPELPARLQGLTQTDLNELLELVVEEL</sequence>
<keyword evidence="2" id="KW-1185">Reference proteome</keyword>
<name>A0A1P8SW44_9ADEN</name>
<evidence type="ECO:0000313" key="1">
    <source>
        <dbReference type="EMBL" id="APY28335.1"/>
    </source>
</evidence>
<dbReference type="Proteomes" id="UP000241841">
    <property type="component" value="Segment"/>
</dbReference>
<evidence type="ECO:0000313" key="2">
    <source>
        <dbReference type="Proteomes" id="UP000241841"/>
    </source>
</evidence>
<reference evidence="2" key="1">
    <citation type="journal article" date="2017" name="Virology">
        <title>A novel pathogenic aviadenovirus from red-bellied parrots (Poicephalus rufiventris) unveils deep recombination events among avian host lineages.</title>
        <authorList>
            <person name="Das S."/>
            <person name="Fearnside K."/>
            <person name="Sarker S."/>
            <person name="Forwood J.K."/>
            <person name="Raidal S.R."/>
        </authorList>
    </citation>
    <scope>NUCLEOTIDE SEQUENCE [LARGE SCALE GENOMIC DNA]</scope>
</reference>
<dbReference type="EMBL" id="KX577802">
    <property type="protein sequence ID" value="APY28335.1"/>
    <property type="molecule type" value="Genomic_DNA"/>
</dbReference>
<organism evidence="1 2">
    <name type="scientific">psittacine adenovirus 4</name>
    <dbReference type="NCBI Taxonomy" id="2773287"/>
    <lineage>
        <taxon>Viruses</taxon>
        <taxon>Varidnaviria</taxon>
        <taxon>Bamfordvirae</taxon>
        <taxon>Preplasmiviricota</taxon>
        <taxon>Polisuviricotina</taxon>
        <taxon>Pharingeaviricetes</taxon>
        <taxon>Rowavirales</taxon>
        <taxon>Adenoviridae</taxon>
        <taxon>Aviadenovirus</taxon>
        <taxon>Aviadenovirus rubri</taxon>
        <taxon>Psittacine aviadenovirus B</taxon>
    </lineage>
</organism>
<protein>
    <submittedName>
        <fullName evidence="1">ORF04</fullName>
    </submittedName>
</protein>